<name>A0A9Q0WQV9_9ROSI</name>
<dbReference type="EMBL" id="JAPFFM010000002">
    <property type="protein sequence ID" value="KAJ6771399.1"/>
    <property type="molecule type" value="Genomic_DNA"/>
</dbReference>
<proteinExistence type="predicted"/>
<organism evidence="1 2">
    <name type="scientific">Salix koriyanagi</name>
    <dbReference type="NCBI Taxonomy" id="2511006"/>
    <lineage>
        <taxon>Eukaryota</taxon>
        <taxon>Viridiplantae</taxon>
        <taxon>Streptophyta</taxon>
        <taxon>Embryophyta</taxon>
        <taxon>Tracheophyta</taxon>
        <taxon>Spermatophyta</taxon>
        <taxon>Magnoliopsida</taxon>
        <taxon>eudicotyledons</taxon>
        <taxon>Gunneridae</taxon>
        <taxon>Pentapetalae</taxon>
        <taxon>rosids</taxon>
        <taxon>fabids</taxon>
        <taxon>Malpighiales</taxon>
        <taxon>Salicaceae</taxon>
        <taxon>Saliceae</taxon>
        <taxon>Salix</taxon>
    </lineage>
</organism>
<protein>
    <submittedName>
        <fullName evidence="1">Uncharacterized protein</fullName>
    </submittedName>
</protein>
<dbReference type="AlphaFoldDB" id="A0A9Q0WQV9"/>
<keyword evidence="2" id="KW-1185">Reference proteome</keyword>
<comment type="caution">
    <text evidence="1">The sequence shown here is derived from an EMBL/GenBank/DDBJ whole genome shotgun (WGS) entry which is preliminary data.</text>
</comment>
<accession>A0A9Q0WQV9</accession>
<evidence type="ECO:0000313" key="1">
    <source>
        <dbReference type="EMBL" id="KAJ6771399.1"/>
    </source>
</evidence>
<evidence type="ECO:0000313" key="2">
    <source>
        <dbReference type="Proteomes" id="UP001151752"/>
    </source>
</evidence>
<sequence length="109" mass="12657">MFRCASGKCYGKRQSPWCCDFYSHKLLLSDNSSGKSLVRRRDTTMYLVASIPIKHRLQIDSIGNTSGMADHDDLWQIERSTISMQIRQKFLDHIVFNLSRKIADRCIML</sequence>
<reference evidence="1" key="1">
    <citation type="submission" date="2022-11" db="EMBL/GenBank/DDBJ databases">
        <authorList>
            <person name="Hyden B.L."/>
            <person name="Feng K."/>
            <person name="Yates T."/>
            <person name="Jawdy S."/>
            <person name="Smart L.B."/>
            <person name="Muchero W."/>
        </authorList>
    </citation>
    <scope>NUCLEOTIDE SEQUENCE</scope>
    <source>
        <tissue evidence="1">Shoot tip</tissue>
    </source>
</reference>
<gene>
    <name evidence="1" type="ORF">OIU74_017776</name>
</gene>
<dbReference type="Proteomes" id="UP001151752">
    <property type="component" value="Chromosome 10"/>
</dbReference>
<reference evidence="1" key="2">
    <citation type="journal article" date="2023" name="Int. J. Mol. Sci.">
        <title>De Novo Assembly and Annotation of 11 Diverse Shrub Willow (Salix) Genomes Reveals Novel Gene Organization in Sex-Linked Regions.</title>
        <authorList>
            <person name="Hyden B."/>
            <person name="Feng K."/>
            <person name="Yates T.B."/>
            <person name="Jawdy S."/>
            <person name="Cereghino C."/>
            <person name="Smart L.B."/>
            <person name="Muchero W."/>
        </authorList>
    </citation>
    <scope>NUCLEOTIDE SEQUENCE</scope>
    <source>
        <tissue evidence="1">Shoot tip</tissue>
    </source>
</reference>